<dbReference type="EMBL" id="BARS01016583">
    <property type="protein sequence ID" value="GAF88496.1"/>
    <property type="molecule type" value="Genomic_DNA"/>
</dbReference>
<sequence>SAWSRGRGDLTRLAREGKKALGSKVPMSGTAERQAWQRALGGGTALGGFLGYQMGEPLAGAVLGTIGEPMLTGAARGALFSSPVQSYLREGAPGLNQLPQGLFDVGRGAAVHGPRSIFDSLEERR</sequence>
<name>X0TML5_9ZZZZ</name>
<comment type="caution">
    <text evidence="1">The sequence shown here is derived from an EMBL/GenBank/DDBJ whole genome shotgun (WGS) entry which is preliminary data.</text>
</comment>
<protein>
    <submittedName>
        <fullName evidence="1">Uncharacterized protein</fullName>
    </submittedName>
</protein>
<reference evidence="1" key="1">
    <citation type="journal article" date="2014" name="Front. Microbiol.">
        <title>High frequency of phylogenetically diverse reductive dehalogenase-homologous genes in deep subseafloor sedimentary metagenomes.</title>
        <authorList>
            <person name="Kawai M."/>
            <person name="Futagami T."/>
            <person name="Toyoda A."/>
            <person name="Takaki Y."/>
            <person name="Nishi S."/>
            <person name="Hori S."/>
            <person name="Arai W."/>
            <person name="Tsubouchi T."/>
            <person name="Morono Y."/>
            <person name="Uchiyama I."/>
            <person name="Ito T."/>
            <person name="Fujiyama A."/>
            <person name="Inagaki F."/>
            <person name="Takami H."/>
        </authorList>
    </citation>
    <scope>NUCLEOTIDE SEQUENCE</scope>
    <source>
        <strain evidence="1">Expedition CK06-06</strain>
    </source>
</reference>
<organism evidence="1">
    <name type="scientific">marine sediment metagenome</name>
    <dbReference type="NCBI Taxonomy" id="412755"/>
    <lineage>
        <taxon>unclassified sequences</taxon>
        <taxon>metagenomes</taxon>
        <taxon>ecological metagenomes</taxon>
    </lineage>
</organism>
<proteinExistence type="predicted"/>
<evidence type="ECO:0000313" key="1">
    <source>
        <dbReference type="EMBL" id="GAF88496.1"/>
    </source>
</evidence>
<accession>X0TML5</accession>
<gene>
    <name evidence="1" type="ORF">S01H1_27260</name>
</gene>
<feature type="non-terminal residue" evidence="1">
    <location>
        <position position="1"/>
    </location>
</feature>
<dbReference type="AlphaFoldDB" id="X0TML5"/>